<dbReference type="Ensembl" id="ENSPCET00000011531.1">
    <property type="protein sequence ID" value="ENSPCEP00000011164.1"/>
    <property type="gene ID" value="ENSPCEG00000008820.1"/>
</dbReference>
<evidence type="ECO:0000313" key="2">
    <source>
        <dbReference type="Ensembl" id="ENSPCEP00000011164.1"/>
    </source>
</evidence>
<accession>A0A8C8RVL9</accession>
<dbReference type="InterPro" id="IPR044822">
    <property type="entry name" value="Myb_DNA-bind_4"/>
</dbReference>
<sequence>MAAQCSKRASVWTTSEVLDLISIWGESAVQAQLRGSRQNFDIFGQISQGMAEKGYERDTLQYKSKVKELQIMYHRTREANRCSASLEAILSRDPATTPKAPVETLAMSTLALLSQLSVSTLKIKVDLKGNLQSRPRVQCHTVSTFPALWGACQAPPVPSMAGRALVYSWGSPKLT</sequence>
<feature type="domain" description="Myb/SANT-like DNA-binding" evidence="1">
    <location>
        <begin position="11"/>
        <end position="81"/>
    </location>
</feature>
<reference evidence="2" key="1">
    <citation type="submission" date="2025-08" db="UniProtKB">
        <authorList>
            <consortium name="Ensembl"/>
        </authorList>
    </citation>
    <scope>IDENTIFICATION</scope>
</reference>
<dbReference type="PANTHER" id="PTHR47595">
    <property type="entry name" value="HEAT SHOCK 70 KDA PROTEIN 14"/>
    <property type="match status" value="1"/>
</dbReference>
<proteinExistence type="predicted"/>
<dbReference type="AlphaFoldDB" id="A0A8C8RVL9"/>
<dbReference type="Pfam" id="PF13837">
    <property type="entry name" value="Myb_DNA-bind_4"/>
    <property type="match status" value="1"/>
</dbReference>
<evidence type="ECO:0000313" key="3">
    <source>
        <dbReference type="Proteomes" id="UP000694393"/>
    </source>
</evidence>
<keyword evidence="3" id="KW-1185">Reference proteome</keyword>
<protein>
    <recommendedName>
        <fullName evidence="1">Myb/SANT-like DNA-binding domain-containing protein</fullName>
    </recommendedName>
</protein>
<organism evidence="2 3">
    <name type="scientific">Pelusios castaneus</name>
    <name type="common">West African mud turtle</name>
    <dbReference type="NCBI Taxonomy" id="367368"/>
    <lineage>
        <taxon>Eukaryota</taxon>
        <taxon>Metazoa</taxon>
        <taxon>Chordata</taxon>
        <taxon>Craniata</taxon>
        <taxon>Vertebrata</taxon>
        <taxon>Euteleostomi</taxon>
        <taxon>Archelosauria</taxon>
        <taxon>Testudinata</taxon>
        <taxon>Testudines</taxon>
        <taxon>Pleurodira</taxon>
        <taxon>Pelomedusidae</taxon>
        <taxon>Pelusios</taxon>
    </lineage>
</organism>
<evidence type="ECO:0000259" key="1">
    <source>
        <dbReference type="Pfam" id="PF13837"/>
    </source>
</evidence>
<dbReference type="PANTHER" id="PTHR47595:SF1">
    <property type="entry name" value="MYB_SANT-LIKE DNA-BINDING DOMAIN-CONTAINING PROTEIN"/>
    <property type="match status" value="1"/>
</dbReference>
<name>A0A8C8RVL9_9SAUR</name>
<dbReference type="Proteomes" id="UP000694393">
    <property type="component" value="Unplaced"/>
</dbReference>
<dbReference type="Gene3D" id="1.10.10.60">
    <property type="entry name" value="Homeodomain-like"/>
    <property type="match status" value="1"/>
</dbReference>
<reference evidence="2" key="2">
    <citation type="submission" date="2025-09" db="UniProtKB">
        <authorList>
            <consortium name="Ensembl"/>
        </authorList>
    </citation>
    <scope>IDENTIFICATION</scope>
</reference>